<organism evidence="3 4">
    <name type="scientific">Rufibacter quisquiliarum</name>
    <dbReference type="NCBI Taxonomy" id="1549639"/>
    <lineage>
        <taxon>Bacteria</taxon>
        <taxon>Pseudomonadati</taxon>
        <taxon>Bacteroidota</taxon>
        <taxon>Cytophagia</taxon>
        <taxon>Cytophagales</taxon>
        <taxon>Hymenobacteraceae</taxon>
        <taxon>Rufibacter</taxon>
    </lineage>
</organism>
<dbReference type="RefSeq" id="WP_182514011.1">
    <property type="nucleotide sequence ID" value="NZ_JACJIQ010000017.1"/>
</dbReference>
<keyword evidence="4" id="KW-1185">Reference proteome</keyword>
<comment type="caution">
    <text evidence="3">The sequence shown here is derived from an EMBL/GenBank/DDBJ whole genome shotgun (WGS) entry which is preliminary data.</text>
</comment>
<dbReference type="InterPro" id="IPR009279">
    <property type="entry name" value="Portal_Mu"/>
</dbReference>
<feature type="region of interest" description="Disordered" evidence="1">
    <location>
        <begin position="321"/>
        <end position="345"/>
    </location>
</feature>
<protein>
    <submittedName>
        <fullName evidence="3">SPP1 gp7 family putative phage head morphogenesis protein</fullName>
    </submittedName>
</protein>
<dbReference type="AlphaFoldDB" id="A0A839GH18"/>
<accession>A0A839GH18</accession>
<dbReference type="Pfam" id="PF06074">
    <property type="entry name" value="Portal_Mu"/>
    <property type="match status" value="1"/>
</dbReference>
<dbReference type="Pfam" id="PF04233">
    <property type="entry name" value="Phage_Mu_F"/>
    <property type="match status" value="1"/>
</dbReference>
<gene>
    <name evidence="3" type="ORF">FHS90_003688</name>
</gene>
<name>A0A839GH18_9BACT</name>
<evidence type="ECO:0000313" key="4">
    <source>
        <dbReference type="Proteomes" id="UP000563094"/>
    </source>
</evidence>
<evidence type="ECO:0000259" key="2">
    <source>
        <dbReference type="Pfam" id="PF04233"/>
    </source>
</evidence>
<dbReference type="Proteomes" id="UP000563094">
    <property type="component" value="Unassembled WGS sequence"/>
</dbReference>
<evidence type="ECO:0000313" key="3">
    <source>
        <dbReference type="EMBL" id="MBA9078954.1"/>
    </source>
</evidence>
<sequence>MANYKRAVDTAKNPEKPRRAQLLALYDQYMIDGHLSGNVSKLKNKVLAEPFVVVDENGKEDPDALKLFLRPWFYDFNSTILDTELYGHTLVNFDYPDSEGDFKGEFTRFDIIPREHVVPELGQVLLSLKDEVGLPFREGGDFTKLLLEIGKPDNLGLLMKVGPDITWKRHARNDWARRSEKYGQPLVNLKTEETDDDILDKKEAMLQNLGSNGYIITDIDEELDLLEVKDKDGHLIYKEIGLYSNDEISKLLTGQTMTSDAAGGQYKGEVHERVEEHFIQAKMRYMYFYWNFTLLPFLKDWGYPLQGKFIKWRKWIDEENERGNGGDGNKKKPDPETDPKKGKEEKEALNFNQPHSLGGGVDSCCGQLMYTLSAKSGKRLLQRTKALAALLHANPDKQPIDFLESKEWKAVQELVRVELFSAVEDGFGKGLAGVKYNSPDYLFLKKMEQNVFIFSAFKNYQLLMDLNGLLKNEQGELRPWNSFKKEALLKHEEYNVQHLAAEYNTAVASGQGAAKWQKFQENKEYYFLKVTTAGDNRVRGSHRKFEGITLPPDHDFWKTHWIPFDWQCRCNIIRVPRAGREATDITALELPALPKMFSHNTGITGVVFPESHQYFDVNGQEIHDKIRRAA</sequence>
<evidence type="ECO:0000256" key="1">
    <source>
        <dbReference type="SAM" id="MobiDB-lite"/>
    </source>
</evidence>
<reference evidence="3 4" key="1">
    <citation type="submission" date="2020-08" db="EMBL/GenBank/DDBJ databases">
        <title>Genomic Encyclopedia of Type Strains, Phase IV (KMG-IV): sequencing the most valuable type-strain genomes for metagenomic binning, comparative biology and taxonomic classification.</title>
        <authorList>
            <person name="Goeker M."/>
        </authorList>
    </citation>
    <scope>NUCLEOTIDE SEQUENCE [LARGE SCALE GENOMIC DNA]</scope>
    <source>
        <strain evidence="3 4">DSM 29854</strain>
    </source>
</reference>
<proteinExistence type="predicted"/>
<dbReference type="InterPro" id="IPR006528">
    <property type="entry name" value="Phage_head_morphogenesis_dom"/>
</dbReference>
<feature type="domain" description="Phage head morphogenesis" evidence="2">
    <location>
        <begin position="495"/>
        <end position="573"/>
    </location>
</feature>
<dbReference type="EMBL" id="JACJIQ010000017">
    <property type="protein sequence ID" value="MBA9078954.1"/>
    <property type="molecule type" value="Genomic_DNA"/>
</dbReference>